<reference evidence="6" key="1">
    <citation type="submission" date="2025-08" db="UniProtKB">
        <authorList>
            <consortium name="RefSeq"/>
        </authorList>
    </citation>
    <scope>IDENTIFICATION</scope>
    <source>
        <tissue evidence="6">Testes</tissue>
    </source>
</reference>
<dbReference type="GeneID" id="100369614"/>
<sequence>MVYTTAFYRSRTTASPTDKGLTEDYLQRDHPYGADREPRYARVQSSSFRTKHMNEAIKTLIHYQQYYHECFVKIKLCGKPGEIERRNDDVKTIVMQLDLDRTKTLHVMSVGCGNGTKDEPVIDNLLTNYPNITYTAVEPVADELTNFKQLVISKKDTWRNVTFDFHAATIEEFLQNEQATKFGMIFAAQSAYHFKDVERTILDLYNCLVTGGILFTRMDCGGWAKLSEKVDEYYTIPDHNSIGADTIEDIFNRIIPNVRYQTKEREFWIDVTECFDEESQLGKIELYSMGWKDIDLSMFKVAAAPYGGPIALIRDDSKSMRTTSTKPMIYIYSASGRHISDIRWNSGHVIHLGWSSNEDLLCVQDDGSVLVYDIFGVFKRTFSMGQEAKDMKVLDCRIFRSHSGTGLAILTNSFKLFVVNNIEEPRIRKMAEVPGLSCPPSSWAVISEDRQSRILLAKESELYLLDHGGQYSQEAPPMTAEVNSFIEMSVSFNNKYLALFTDSGLFWIGSADLQKVYCEFNTKSPSKPQQLVWCGTGAIVAYWENLLLMVGPDKDWVKYNMDSTVHLVPELDGLRIVGRYTHDFLQRVPNMVEDVFKIGSMAPGAMLYEASREFQKGSQKADEYIRMIKDKLQLAVEQCIVAAGAEYEPNTQRMLLRAASFGKCFLSDMRPEPFFNMCQMLRVLNAVRDYRVGIPLTYSQLEHLRLAVLIDRLILRREWCLAIRICKYLKMAESEGESRILAHWACYKVQQTNRDDEQIARAIQGKLGDTPGISYTEIAAKASECGRTELAIRQTEEQVKLMRYQKRLEEELQKPYLDLSLHDTMFQLLLHRNTKLVEQLRKEFKVPDKR</sequence>
<dbReference type="InterPro" id="IPR036322">
    <property type="entry name" value="WD40_repeat_dom_sf"/>
</dbReference>
<accession>A0ABM0GNU7</accession>
<dbReference type="Pfam" id="PF04840">
    <property type="entry name" value="Vps16_C"/>
    <property type="match status" value="1"/>
</dbReference>
<feature type="domain" description="Vps16 N-terminal" evidence="4">
    <location>
        <begin position="283"/>
        <end position="672"/>
    </location>
</feature>
<dbReference type="RefSeq" id="XP_002734080.2">
    <property type="nucleotide sequence ID" value="XM_002734034.2"/>
</dbReference>
<protein>
    <recommendedName>
        <fullName evidence="2">Vacuolar protein sorting-associated protein 16 homolog</fullName>
    </recommendedName>
</protein>
<evidence type="ECO:0000256" key="2">
    <source>
        <dbReference type="ARBA" id="ARBA00017947"/>
    </source>
</evidence>
<feature type="domain" description="Vps16 C-terminal" evidence="3">
    <location>
        <begin position="795"/>
        <end position="850"/>
    </location>
</feature>
<evidence type="ECO:0000259" key="4">
    <source>
        <dbReference type="Pfam" id="PF04841"/>
    </source>
</evidence>
<dbReference type="InterPro" id="IPR006926">
    <property type="entry name" value="Vps16_N"/>
</dbReference>
<dbReference type="InterPro" id="IPR029063">
    <property type="entry name" value="SAM-dependent_MTases_sf"/>
</dbReference>
<dbReference type="PANTHER" id="PTHR12811:SF0">
    <property type="entry name" value="VACUOLAR PROTEIN SORTING-ASSOCIATED PROTEIN 16 HOMOLOG"/>
    <property type="match status" value="1"/>
</dbReference>
<dbReference type="Gene3D" id="1.10.150.780">
    <property type="entry name" value="Vps16, C-terminal region"/>
    <property type="match status" value="1"/>
</dbReference>
<name>A0ABM0GNU7_SACKO</name>
<evidence type="ECO:0000313" key="5">
    <source>
        <dbReference type="Proteomes" id="UP000694865"/>
    </source>
</evidence>
<evidence type="ECO:0000313" key="6">
    <source>
        <dbReference type="RefSeq" id="XP_002734080.2"/>
    </source>
</evidence>
<organism evidence="5 6">
    <name type="scientific">Saccoglossus kowalevskii</name>
    <name type="common">Acorn worm</name>
    <dbReference type="NCBI Taxonomy" id="10224"/>
    <lineage>
        <taxon>Eukaryota</taxon>
        <taxon>Metazoa</taxon>
        <taxon>Hemichordata</taxon>
        <taxon>Enteropneusta</taxon>
        <taxon>Harrimaniidae</taxon>
        <taxon>Saccoglossus</taxon>
    </lineage>
</organism>
<dbReference type="SUPFAM" id="SSF53335">
    <property type="entry name" value="S-adenosyl-L-methionine-dependent methyltransferases"/>
    <property type="match status" value="1"/>
</dbReference>
<dbReference type="SUPFAM" id="SSF50978">
    <property type="entry name" value="WD40 repeat-like"/>
    <property type="match status" value="1"/>
</dbReference>
<evidence type="ECO:0000256" key="1">
    <source>
        <dbReference type="ARBA" id="ARBA00009250"/>
    </source>
</evidence>
<dbReference type="InterPro" id="IPR006925">
    <property type="entry name" value="Vps16_C"/>
</dbReference>
<dbReference type="InterPro" id="IPR016534">
    <property type="entry name" value="VPS16"/>
</dbReference>
<proteinExistence type="inferred from homology"/>
<dbReference type="Gene3D" id="3.40.50.150">
    <property type="entry name" value="Vaccinia Virus protein VP39"/>
    <property type="match status" value="1"/>
</dbReference>
<comment type="similarity">
    <text evidence="1">Belongs to the VPS16 family.</text>
</comment>
<dbReference type="PANTHER" id="PTHR12811">
    <property type="entry name" value="VACUOLAR PROTEIN SORTING VPS16"/>
    <property type="match status" value="1"/>
</dbReference>
<dbReference type="Pfam" id="PF04841">
    <property type="entry name" value="Vps16_N"/>
    <property type="match status" value="1"/>
</dbReference>
<gene>
    <name evidence="6" type="primary">LOC100369614</name>
</gene>
<keyword evidence="5" id="KW-1185">Reference proteome</keyword>
<dbReference type="InterPro" id="IPR038132">
    <property type="entry name" value="Vps16_C_sf"/>
</dbReference>
<dbReference type="Proteomes" id="UP000694865">
    <property type="component" value="Unplaced"/>
</dbReference>
<evidence type="ECO:0000259" key="3">
    <source>
        <dbReference type="Pfam" id="PF04840"/>
    </source>
</evidence>